<evidence type="ECO:0000256" key="7">
    <source>
        <dbReference type="ARBA" id="ARBA00022737"/>
    </source>
</evidence>
<dbReference type="AlphaFoldDB" id="A0AAN9QML4"/>
<dbReference type="PANTHER" id="PTHR48061">
    <property type="entry name" value="LEUCINE-RICH REPEAT RECEPTOR PROTEIN KINASE EMS1-LIKE-RELATED"/>
    <property type="match status" value="1"/>
</dbReference>
<sequence length="1136" mass="126772">MRAPYYPWLSIIFCYSFWIYHSVHFTAVSAQIVVEDQQSLLQLKNDLKFKYEKSRKLVYWNLSNDGSEWRGVTWDKEGHVIGLDLSEESIYGGFDDSSSLFTLQNLQRLNLAFNNFTSVIPSGFNKLNNLTYLNLSNAGFVGKIPIEISQLTRLVTLDISSIYYLNEIPLKLENPNLGKLVQNFKGIRQLYMDGVSVTAQGKEWCNALLHLQSLQELSMSNCNLSGPLDPSLISLKNLSLIRLNQNNLSSPVPEDFANFSNLATLGLSSCGLTGIFPHKIFRLATLLNVDLSFNHNLNGSFPEFPLHGSLRTLIVSNTRFSGAIPASISNLKQLSKLDLSNCHFNRTLPSSMSTLRELTYLQLSVNNFIGSIPSLNMSKNLIYLDLSYNYLTGSIASVHLEDLRELVQIDLQDNVLNGSIPSSLPALPLLQSIRLSNNNFQGQLHEFSNITSSKLEILDLSSNTLEGPIPTSISRLRSLSVLKLASNKLNGTIKLDVIQKLENLTTLDLSHNNLSIDTNITDVHLNPFHKMRTVELASCNLTQFPISLINQSRINTLDLSNNRISGSIPMWIWQLDSLVQLNLSHNLLGKLEGPVQNTNSFLKVLDLHSNQLQGKLPIFPVQVAYLDYSSNNFSSIIPSEAGTYLSSIIFLSLSKNNLSGSIPQSLCNYSNLLVLDVSYNHLQGKIPECLTEMATLVVLNLQNNKFDGNIPDTFPVSCPLRTLDLNMNLLEGPIPKSLANCASLELLDLGNNQVDDEFPNFLKTISIRVMVLRGNKFHGPIRCNETDGDWHMLQIVDLASNNFSGSLPAKCFKTWKAMMFEEDHMVSNFNRIESQVLKYAGIYYQDSVTLTSKGLQMEFIKILTIFTSVDFSSNNFDGSIPEEIMNFTRLLVLNLSYNALTGQIPSSIGNLIQLESLDLSRNHLDGEIPTQLASLTFLSYLNLSFNSFVGKIPTGTQLQSFETASFIGNVELCGTPLIKKCPDPSDSKEVHTDSGVKFDWTFVSIGVGFGIGAGLVVAPLWFWERAKQWSNHKIDEVLLVILPLVGLTYTPIEDDDDDDEAGEDTNESNSDTEESDDNDEQDNLGYGKSRGWYCVLCSKIDTRKKKVIHDPRCTCYHSPTVSTLAYSESSFSQSHM</sequence>
<evidence type="ECO:0000313" key="14">
    <source>
        <dbReference type="EMBL" id="KAK7339921.1"/>
    </source>
</evidence>
<feature type="compositionally biased region" description="Acidic residues" evidence="12">
    <location>
        <begin position="1052"/>
        <end position="1082"/>
    </location>
</feature>
<keyword evidence="6" id="KW-0732">Signal</keyword>
<dbReference type="EMBL" id="JAYMYQ010000004">
    <property type="protein sequence ID" value="KAK7339921.1"/>
    <property type="molecule type" value="Genomic_DNA"/>
</dbReference>
<comment type="similarity">
    <text evidence="2">Belongs to the RLP family.</text>
</comment>
<gene>
    <name evidence="14" type="ORF">VNO77_20608</name>
</gene>
<dbReference type="PANTHER" id="PTHR48061:SF2">
    <property type="entry name" value="RECEPTOR LIKE PROTEIN 30-LIKE"/>
    <property type="match status" value="1"/>
</dbReference>
<evidence type="ECO:0000256" key="8">
    <source>
        <dbReference type="ARBA" id="ARBA00022989"/>
    </source>
</evidence>
<evidence type="ECO:0000256" key="2">
    <source>
        <dbReference type="ARBA" id="ARBA00009592"/>
    </source>
</evidence>
<evidence type="ECO:0000256" key="11">
    <source>
        <dbReference type="ARBA" id="ARBA00023180"/>
    </source>
</evidence>
<keyword evidence="15" id="KW-1185">Reference proteome</keyword>
<evidence type="ECO:0000256" key="6">
    <source>
        <dbReference type="ARBA" id="ARBA00022729"/>
    </source>
</evidence>
<dbReference type="InterPro" id="IPR032675">
    <property type="entry name" value="LRR_dom_sf"/>
</dbReference>
<name>A0AAN9QML4_CANGL</name>
<comment type="subcellular location">
    <subcellularLocation>
        <location evidence="1">Cell membrane</location>
        <topology evidence="1">Single-pass type I membrane protein</topology>
    </subcellularLocation>
</comment>
<evidence type="ECO:0000256" key="3">
    <source>
        <dbReference type="ARBA" id="ARBA00022475"/>
    </source>
</evidence>
<keyword evidence="5 13" id="KW-0812">Transmembrane</keyword>
<evidence type="ECO:0000256" key="13">
    <source>
        <dbReference type="SAM" id="Phobius"/>
    </source>
</evidence>
<evidence type="ECO:0000256" key="9">
    <source>
        <dbReference type="ARBA" id="ARBA00023136"/>
    </source>
</evidence>
<dbReference type="Pfam" id="PF13855">
    <property type="entry name" value="LRR_8"/>
    <property type="match status" value="3"/>
</dbReference>
<dbReference type="Gene3D" id="3.80.10.10">
    <property type="entry name" value="Ribonuclease Inhibitor"/>
    <property type="match status" value="5"/>
</dbReference>
<dbReference type="PROSITE" id="PS51450">
    <property type="entry name" value="LRR"/>
    <property type="match status" value="1"/>
</dbReference>
<dbReference type="InterPro" id="IPR001611">
    <property type="entry name" value="Leu-rich_rpt"/>
</dbReference>
<organism evidence="14 15">
    <name type="scientific">Canavalia gladiata</name>
    <name type="common">Sword bean</name>
    <name type="synonym">Dolichos gladiatus</name>
    <dbReference type="NCBI Taxonomy" id="3824"/>
    <lineage>
        <taxon>Eukaryota</taxon>
        <taxon>Viridiplantae</taxon>
        <taxon>Streptophyta</taxon>
        <taxon>Embryophyta</taxon>
        <taxon>Tracheophyta</taxon>
        <taxon>Spermatophyta</taxon>
        <taxon>Magnoliopsida</taxon>
        <taxon>eudicotyledons</taxon>
        <taxon>Gunneridae</taxon>
        <taxon>Pentapetalae</taxon>
        <taxon>rosids</taxon>
        <taxon>fabids</taxon>
        <taxon>Fabales</taxon>
        <taxon>Fabaceae</taxon>
        <taxon>Papilionoideae</taxon>
        <taxon>50 kb inversion clade</taxon>
        <taxon>NPAAA clade</taxon>
        <taxon>indigoferoid/millettioid clade</taxon>
        <taxon>Phaseoleae</taxon>
        <taxon>Canavalia</taxon>
    </lineage>
</organism>
<keyword evidence="8 13" id="KW-1133">Transmembrane helix</keyword>
<feature type="region of interest" description="Disordered" evidence="12">
    <location>
        <begin position="1052"/>
        <end position="1084"/>
    </location>
</feature>
<dbReference type="FunFam" id="3.80.10.10:FF:000095">
    <property type="entry name" value="LRR receptor-like serine/threonine-protein kinase GSO1"/>
    <property type="match status" value="1"/>
</dbReference>
<proteinExistence type="inferred from homology"/>
<dbReference type="SMART" id="SM00369">
    <property type="entry name" value="LRR_TYP"/>
    <property type="match status" value="10"/>
</dbReference>
<dbReference type="Pfam" id="PF00560">
    <property type="entry name" value="LRR_1"/>
    <property type="match status" value="10"/>
</dbReference>
<evidence type="ECO:0000256" key="1">
    <source>
        <dbReference type="ARBA" id="ARBA00004251"/>
    </source>
</evidence>
<keyword evidence="11" id="KW-0325">Glycoprotein</keyword>
<evidence type="ECO:0000313" key="15">
    <source>
        <dbReference type="Proteomes" id="UP001367508"/>
    </source>
</evidence>
<keyword evidence="3" id="KW-1003">Cell membrane</keyword>
<keyword evidence="4" id="KW-0433">Leucine-rich repeat</keyword>
<dbReference type="SUPFAM" id="SSF52047">
    <property type="entry name" value="RNI-like"/>
    <property type="match status" value="2"/>
</dbReference>
<dbReference type="InterPro" id="IPR003591">
    <property type="entry name" value="Leu-rich_rpt_typical-subtyp"/>
</dbReference>
<keyword evidence="10" id="KW-0675">Receptor</keyword>
<protein>
    <recommendedName>
        <fullName evidence="16">Receptor-like protein 12</fullName>
    </recommendedName>
</protein>
<dbReference type="Proteomes" id="UP001367508">
    <property type="component" value="Unassembled WGS sequence"/>
</dbReference>
<keyword evidence="7" id="KW-0677">Repeat</keyword>
<evidence type="ECO:0000256" key="10">
    <source>
        <dbReference type="ARBA" id="ARBA00023170"/>
    </source>
</evidence>
<evidence type="ECO:0008006" key="16">
    <source>
        <dbReference type="Google" id="ProtNLM"/>
    </source>
</evidence>
<reference evidence="14 15" key="1">
    <citation type="submission" date="2024-01" db="EMBL/GenBank/DDBJ databases">
        <title>The genomes of 5 underutilized Papilionoideae crops provide insights into root nodulation and disease resistanc.</title>
        <authorList>
            <person name="Jiang F."/>
        </authorList>
    </citation>
    <scope>NUCLEOTIDE SEQUENCE [LARGE SCALE GENOMIC DNA]</scope>
    <source>
        <strain evidence="14">LVBAO_FW01</strain>
        <tissue evidence="14">Leaves</tissue>
    </source>
</reference>
<comment type="caution">
    <text evidence="14">The sequence shown here is derived from an EMBL/GenBank/DDBJ whole genome shotgun (WGS) entry which is preliminary data.</text>
</comment>
<dbReference type="SUPFAM" id="SSF52058">
    <property type="entry name" value="L domain-like"/>
    <property type="match status" value="1"/>
</dbReference>
<accession>A0AAN9QML4</accession>
<evidence type="ECO:0000256" key="5">
    <source>
        <dbReference type="ARBA" id="ARBA00022692"/>
    </source>
</evidence>
<dbReference type="PRINTS" id="PR00019">
    <property type="entry name" value="LEURICHRPT"/>
</dbReference>
<evidence type="ECO:0000256" key="4">
    <source>
        <dbReference type="ARBA" id="ARBA00022614"/>
    </source>
</evidence>
<dbReference type="FunFam" id="3.80.10.10:FF:000111">
    <property type="entry name" value="LRR receptor-like serine/threonine-protein kinase ERECTA"/>
    <property type="match status" value="1"/>
</dbReference>
<feature type="transmembrane region" description="Helical" evidence="13">
    <location>
        <begin position="1000"/>
        <end position="1023"/>
    </location>
</feature>
<dbReference type="FunFam" id="3.80.10.10:FF:000041">
    <property type="entry name" value="LRR receptor-like serine/threonine-protein kinase ERECTA"/>
    <property type="match status" value="2"/>
</dbReference>
<keyword evidence="9 13" id="KW-0472">Membrane</keyword>
<evidence type="ECO:0000256" key="12">
    <source>
        <dbReference type="SAM" id="MobiDB-lite"/>
    </source>
</evidence>
<dbReference type="InterPro" id="IPR046956">
    <property type="entry name" value="RLP23-like"/>
</dbReference>
<dbReference type="GO" id="GO:0005886">
    <property type="term" value="C:plasma membrane"/>
    <property type="evidence" value="ECO:0007669"/>
    <property type="project" value="UniProtKB-SubCell"/>
</dbReference>